<dbReference type="Proteomes" id="UP001597205">
    <property type="component" value="Unassembled WGS sequence"/>
</dbReference>
<dbReference type="Pfam" id="PF13715">
    <property type="entry name" value="CarbopepD_reg_2"/>
    <property type="match status" value="1"/>
</dbReference>
<dbReference type="NCBIfam" id="TIGR04056">
    <property type="entry name" value="OMP_RagA_SusC"/>
    <property type="match status" value="1"/>
</dbReference>
<accession>A0ABW3RLC8</accession>
<keyword evidence="1" id="KW-0998">Cell outer membrane</keyword>
<dbReference type="Gene3D" id="2.170.130.10">
    <property type="entry name" value="TonB-dependent receptor, plug domain"/>
    <property type="match status" value="1"/>
</dbReference>
<reference evidence="4" key="1">
    <citation type="journal article" date="2019" name="Int. J. Syst. Evol. Microbiol.">
        <title>The Global Catalogue of Microorganisms (GCM) 10K type strain sequencing project: providing services to taxonomists for standard genome sequencing and annotation.</title>
        <authorList>
            <consortium name="The Broad Institute Genomics Platform"/>
            <consortium name="The Broad Institute Genome Sequencing Center for Infectious Disease"/>
            <person name="Wu L."/>
            <person name="Ma J."/>
        </authorList>
    </citation>
    <scope>NUCLEOTIDE SEQUENCE [LARGE SCALE GENOMIC DNA]</scope>
    <source>
        <strain evidence="4">CCUG 52468</strain>
    </source>
</reference>
<evidence type="ECO:0000256" key="1">
    <source>
        <dbReference type="PROSITE-ProRule" id="PRU01360"/>
    </source>
</evidence>
<proteinExistence type="inferred from homology"/>
<dbReference type="InterPro" id="IPR008969">
    <property type="entry name" value="CarboxyPept-like_regulatory"/>
</dbReference>
<keyword evidence="1" id="KW-0472">Membrane</keyword>
<dbReference type="Gene3D" id="2.60.40.1120">
    <property type="entry name" value="Carboxypeptidase-like, regulatory domain"/>
    <property type="match status" value="1"/>
</dbReference>
<dbReference type="InterPro" id="IPR039426">
    <property type="entry name" value="TonB-dep_rcpt-like"/>
</dbReference>
<sequence>MKNKLPITTFRGISLRTSHSWKRSSFVALLLCQLYPIGEVNASNSKIPKFSLISIYQQDHLITGTIQDEQGNNLQGVTISVKDQSKRATTTDINGRFVLEIPNNATLVISLVGFVTQEVPTTGDQKEISVVLVEDLSGIDEVVVVGFGTQKKESNVGSQATIKRAELKVPVANLSTAIAGRLAGVVATQRSGGPGSTGANLFVRGVSTFASSPQTPLLIVDGVPDRDINNIDPEDIESFTILKDATATAVYGTRGANGVIIINTRKGKAGKPSISAELQQGITGFTYLPKFVDGPTFMELFNEGQVLRGKEAAYSTDIIEKHRSGVDPDLYPNVNWYEELFKDNATNSRANLNITGGADIAQYYISLGYYNETGQFKTEDIESYNSSLKYDRFNFTSNLTVNISPKTKLDFGLNGFLSNFNEPARGRDQIFALATQYSPHITPIQYSNGLWPFVKGTTENPYKAMTQSGINNKYNNVVRSNLRLTQDFDFITEGLKVNGLFAFDVTLDNILKRSRNLPSYFAEGRNEDGELIMTLTDPGSPDLSYELQRFSTRRMYLETSLNYNRTFGAHDVSGLLLFNQSDFADGAERVQSYQAAIPYRQRNLVGRATYAYDRKYLFESNFSYSGSDNFTPDNRYGLFASVGAGWVVSNESFFEPIKSVIPHFKLRYSYGSSGNASLNNPDLRFLYLTQYQQEEDGYTYSFGIPGSQRTYRGYYEKLLRGEVTWETSYRHNIGIELNFFNNDLQLIAELFKEDRKGILMRGLDIPYISGYNSSNVPFLNIGETANKGIDLTLEYNKQMVNGFFMARGTMNYNSNRAVRDNLPPWAYPYLDREGHRISQRFGYIAEGLFKSDDQIANSPTQSGDVRVGDIQYKDLNGDGIINSMDQTAIGYGDTPLLTYGLTLGGGYKGFELSLFFQGVGMVDMNYASGYAVTPFSQGATYGNMYEYVLDRWDPENPDKETLYPRLSTNETITTNYYQSTWWIKRADFLRLKQAELGYNFQDKPFLDRLSINNLRLYVNGTNLFTVSPWKFWDPELGDGRGTVYPNTRVFNLGLRINFK</sequence>
<gene>
    <name evidence="3" type="ORF">ACFQ2C_10175</name>
</gene>
<dbReference type="SUPFAM" id="SSF49464">
    <property type="entry name" value="Carboxypeptidase regulatory domain-like"/>
    <property type="match status" value="1"/>
</dbReference>
<dbReference type="Pfam" id="PF07715">
    <property type="entry name" value="Plug"/>
    <property type="match status" value="1"/>
</dbReference>
<dbReference type="InterPro" id="IPR037066">
    <property type="entry name" value="Plug_dom_sf"/>
</dbReference>
<dbReference type="InterPro" id="IPR023996">
    <property type="entry name" value="TonB-dep_OMP_SusC/RagA"/>
</dbReference>
<name>A0ABW3RLC8_9SPHI</name>
<dbReference type="EMBL" id="JBHTKY010000013">
    <property type="protein sequence ID" value="MFD1165971.1"/>
    <property type="molecule type" value="Genomic_DNA"/>
</dbReference>
<dbReference type="NCBIfam" id="TIGR04057">
    <property type="entry name" value="SusC_RagA_signa"/>
    <property type="match status" value="1"/>
</dbReference>
<keyword evidence="1" id="KW-0813">Transport</keyword>
<comment type="similarity">
    <text evidence="1">Belongs to the TonB-dependent receptor family.</text>
</comment>
<feature type="domain" description="TonB-dependent receptor plug" evidence="2">
    <location>
        <begin position="153"/>
        <end position="259"/>
    </location>
</feature>
<dbReference type="PROSITE" id="PS52016">
    <property type="entry name" value="TONB_DEPENDENT_REC_3"/>
    <property type="match status" value="1"/>
</dbReference>
<protein>
    <submittedName>
        <fullName evidence="3">SusC/RagA family TonB-linked outer membrane protein</fullName>
    </submittedName>
</protein>
<dbReference type="RefSeq" id="WP_380896302.1">
    <property type="nucleotide sequence ID" value="NZ_JBHTKY010000013.1"/>
</dbReference>
<evidence type="ECO:0000313" key="4">
    <source>
        <dbReference type="Proteomes" id="UP001597205"/>
    </source>
</evidence>
<keyword evidence="1" id="KW-1134">Transmembrane beta strand</keyword>
<evidence type="ECO:0000259" key="2">
    <source>
        <dbReference type="Pfam" id="PF07715"/>
    </source>
</evidence>
<dbReference type="SUPFAM" id="SSF56935">
    <property type="entry name" value="Porins"/>
    <property type="match status" value="1"/>
</dbReference>
<keyword evidence="4" id="KW-1185">Reference proteome</keyword>
<dbReference type="InterPro" id="IPR023997">
    <property type="entry name" value="TonB-dep_OMP_SusC/RagA_CS"/>
</dbReference>
<organism evidence="3 4">
    <name type="scientific">Sphingobacterium daejeonense</name>
    <dbReference type="NCBI Taxonomy" id="371142"/>
    <lineage>
        <taxon>Bacteria</taxon>
        <taxon>Pseudomonadati</taxon>
        <taxon>Bacteroidota</taxon>
        <taxon>Sphingobacteriia</taxon>
        <taxon>Sphingobacteriales</taxon>
        <taxon>Sphingobacteriaceae</taxon>
        <taxon>Sphingobacterium</taxon>
    </lineage>
</organism>
<keyword evidence="1" id="KW-0812">Transmembrane</keyword>
<comment type="caution">
    <text evidence="3">The sequence shown here is derived from an EMBL/GenBank/DDBJ whole genome shotgun (WGS) entry which is preliminary data.</text>
</comment>
<dbReference type="InterPro" id="IPR012910">
    <property type="entry name" value="Plug_dom"/>
</dbReference>
<comment type="subcellular location">
    <subcellularLocation>
        <location evidence="1">Cell outer membrane</location>
        <topology evidence="1">Multi-pass membrane protein</topology>
    </subcellularLocation>
</comment>
<evidence type="ECO:0000313" key="3">
    <source>
        <dbReference type="EMBL" id="MFD1165971.1"/>
    </source>
</evidence>